<dbReference type="PANTHER" id="PTHR38465:SF1">
    <property type="entry name" value="HTH-TYPE TRANSCRIPTIONAL REGULATOR MJ1563-RELATED"/>
    <property type="match status" value="1"/>
</dbReference>
<accession>A0A265N6I7</accession>
<dbReference type="InterPro" id="IPR052362">
    <property type="entry name" value="HTH-GbsR_regulator"/>
</dbReference>
<proteinExistence type="inferred from homology"/>
<dbReference type="EMBL" id="NPMS01000016">
    <property type="protein sequence ID" value="OZU87059.1"/>
    <property type="molecule type" value="Genomic_DNA"/>
</dbReference>
<keyword evidence="2 4" id="KW-0238">DNA-binding</keyword>
<reference evidence="5 6" key="1">
    <citation type="submission" date="2017-08" db="EMBL/GenBank/DDBJ databases">
        <title>Virgibacillus indicus sp. nov. and Virgibacillus profoundi sp. nov, two moderately halophilic bacteria isolated from marine sediment by using the Microfluidic Streak Plate.</title>
        <authorList>
            <person name="Xu B."/>
            <person name="Hu B."/>
            <person name="Wang J."/>
            <person name="Zhu Y."/>
            <person name="Huang L."/>
            <person name="Du W."/>
            <person name="Huang Y."/>
        </authorList>
    </citation>
    <scope>NUCLEOTIDE SEQUENCE [LARGE SCALE GENOMIC DNA]</scope>
    <source>
        <strain evidence="5 6">IO3-P2-C2</strain>
    </source>
</reference>
<dbReference type="InterPro" id="IPR026282">
    <property type="entry name" value="MJ1563"/>
</dbReference>
<evidence type="ECO:0000256" key="1">
    <source>
        <dbReference type="ARBA" id="ARBA00023015"/>
    </source>
</evidence>
<evidence type="ECO:0000256" key="4">
    <source>
        <dbReference type="PIRNR" id="PIRNR006707"/>
    </source>
</evidence>
<dbReference type="OrthoDB" id="9800374at2"/>
<gene>
    <name evidence="5" type="ORF">CIL03_18705</name>
</gene>
<dbReference type="AlphaFoldDB" id="A0A265N6I7"/>
<protein>
    <recommendedName>
        <fullName evidence="4">HTH-type transcriptional regulator</fullName>
    </recommendedName>
</protein>
<evidence type="ECO:0000313" key="5">
    <source>
        <dbReference type="EMBL" id="OZU87059.1"/>
    </source>
</evidence>
<dbReference type="Gene3D" id="1.10.10.10">
    <property type="entry name" value="Winged helix-like DNA-binding domain superfamily/Winged helix DNA-binding domain"/>
    <property type="match status" value="1"/>
</dbReference>
<dbReference type="SUPFAM" id="SSF46785">
    <property type="entry name" value="Winged helix' DNA-binding domain"/>
    <property type="match status" value="1"/>
</dbReference>
<keyword evidence="1 4" id="KW-0805">Transcription regulation</keyword>
<evidence type="ECO:0000256" key="3">
    <source>
        <dbReference type="ARBA" id="ARBA00023163"/>
    </source>
</evidence>
<evidence type="ECO:0000256" key="2">
    <source>
        <dbReference type="ARBA" id="ARBA00023125"/>
    </source>
</evidence>
<dbReference type="PIRSF" id="PIRSF006707">
    <property type="entry name" value="MJ1563"/>
    <property type="match status" value="1"/>
</dbReference>
<keyword evidence="6" id="KW-1185">Reference proteome</keyword>
<dbReference type="PANTHER" id="PTHR38465">
    <property type="entry name" value="HTH-TYPE TRANSCRIPTIONAL REGULATOR MJ1563-RELATED"/>
    <property type="match status" value="1"/>
</dbReference>
<comment type="caution">
    <text evidence="5">The sequence shown here is derived from an EMBL/GenBank/DDBJ whole genome shotgun (WGS) entry which is preliminary data.</text>
</comment>
<dbReference type="GO" id="GO:0003677">
    <property type="term" value="F:DNA binding"/>
    <property type="evidence" value="ECO:0007669"/>
    <property type="project" value="UniProtKB-UniRule"/>
</dbReference>
<name>A0A265N6I7_9BACI</name>
<dbReference type="Proteomes" id="UP000216498">
    <property type="component" value="Unassembled WGS sequence"/>
</dbReference>
<comment type="similarity">
    <text evidence="4">Belongs to the GbsR family.</text>
</comment>
<evidence type="ECO:0000313" key="6">
    <source>
        <dbReference type="Proteomes" id="UP000216498"/>
    </source>
</evidence>
<keyword evidence="3 4" id="KW-0804">Transcription</keyword>
<dbReference type="InterPro" id="IPR036388">
    <property type="entry name" value="WH-like_DNA-bd_sf"/>
</dbReference>
<dbReference type="InterPro" id="IPR036390">
    <property type="entry name" value="WH_DNA-bd_sf"/>
</dbReference>
<organism evidence="5 6">
    <name type="scientific">Virgibacillus indicus</name>
    <dbReference type="NCBI Taxonomy" id="2024554"/>
    <lineage>
        <taxon>Bacteria</taxon>
        <taxon>Bacillati</taxon>
        <taxon>Bacillota</taxon>
        <taxon>Bacilli</taxon>
        <taxon>Bacillales</taxon>
        <taxon>Bacillaceae</taxon>
        <taxon>Virgibacillus</taxon>
    </lineage>
</organism>
<sequence length="185" mass="21479">MSNEHESIEQARDIMISAIAQSMVIYGVTPSVGRIYGVLYFSSEPLTLDEIKDQVAMSKASVSNGMRELLETDMVTKVWKKGDRKDHYVAEKDYLRNFITYFINKIRQERNLIMKATEQVEPALEKILLETSDEQVKEKAAKDLALIKNSYDYFDWTMRLANRFESGEIFDYLPKKQNRGDSDRT</sequence>